<dbReference type="Pfam" id="PF01841">
    <property type="entry name" value="Transglut_core"/>
    <property type="match status" value="1"/>
</dbReference>
<organism evidence="4 5">
    <name type="scientific">Candidatus Roizmanbacteria bacterium RIFCSPHIGHO2_02_FULL_38_11</name>
    <dbReference type="NCBI Taxonomy" id="1802039"/>
    <lineage>
        <taxon>Bacteria</taxon>
        <taxon>Candidatus Roizmaniibacteriota</taxon>
    </lineage>
</organism>
<dbReference type="AlphaFoldDB" id="A0A1F7GW71"/>
<dbReference type="SMART" id="SM00460">
    <property type="entry name" value="TGc"/>
    <property type="match status" value="1"/>
</dbReference>
<keyword evidence="1" id="KW-1133">Transmembrane helix</keyword>
<evidence type="ECO:0000259" key="3">
    <source>
        <dbReference type="SMART" id="SM00460"/>
    </source>
</evidence>
<gene>
    <name evidence="4" type="ORF">A3C25_06325</name>
</gene>
<keyword evidence="1" id="KW-0472">Membrane</keyword>
<protein>
    <recommendedName>
        <fullName evidence="3">Transglutaminase-like domain-containing protein</fullName>
    </recommendedName>
</protein>
<dbReference type="PANTHER" id="PTHR33490">
    <property type="entry name" value="BLR5614 PROTEIN-RELATED"/>
    <property type="match status" value="1"/>
</dbReference>
<sequence length="606" mass="69952">MKKVLIVLILSTFYLLFATISYAQDFRNDYQVEYFLNQNQNKLNTKVKFTVTITNFRTDVYVKQFSIGFPKSFTIRDIKASDDNAILIPQISSTDSLTKISLEFSNPNIGRNSVNNLYLEFFQDNLFTVNGNVWEVIIPTVERKKDSNYKILVHLPSDSGKKISISKPKPDNILGDTIVWNNPTAKTIYAVFGDTQFYKTELTYRIKNDKFIPVYTDVAFPPDTLYQKIYIDNINPQPSKYFSDEDGNYLARYYLNLREAKTIVFKGSIAVFSKLREEILTHVRNSFAEQENYLLAKTNYWNISDKDSIASIAAKPEDIYYFVTNRLKYDYNKINSDNKRLGADKVLKNPDSAVCMEFTDLFIAIAREKGIYSREIEGYGFSQDPTLRPLSLLSDILHSWPEYYDVQAKLWFPVDPTWENTSGIDYFSSFDLNHITFAIHGKDPEYPLPAGTYKTSDTRDVSILATDKIPDEQQNLLFEYPPLPTRINDAREYQVKISITNSGNTYFWADNVPIQSTNLEMIPSNLNFAPLAPYEKKVLTLSFKAKEKNKKSVGEFKITFPQNKVLQARFNIIPYYYELALKISLGILVILSIATIIILIRKRHVK</sequence>
<dbReference type="SUPFAM" id="SSF54001">
    <property type="entry name" value="Cysteine proteinases"/>
    <property type="match status" value="1"/>
</dbReference>
<accession>A0A1F7GW71</accession>
<evidence type="ECO:0000313" key="4">
    <source>
        <dbReference type="EMBL" id="OGK23330.1"/>
    </source>
</evidence>
<evidence type="ECO:0000313" key="5">
    <source>
        <dbReference type="Proteomes" id="UP000177913"/>
    </source>
</evidence>
<dbReference type="Gene3D" id="3.10.620.30">
    <property type="match status" value="1"/>
</dbReference>
<proteinExistence type="predicted"/>
<feature type="chain" id="PRO_5009529217" description="Transglutaminase-like domain-containing protein" evidence="2">
    <location>
        <begin position="24"/>
        <end position="606"/>
    </location>
</feature>
<reference evidence="4 5" key="1">
    <citation type="journal article" date="2016" name="Nat. Commun.">
        <title>Thousands of microbial genomes shed light on interconnected biogeochemical processes in an aquifer system.</title>
        <authorList>
            <person name="Anantharaman K."/>
            <person name="Brown C.T."/>
            <person name="Hug L.A."/>
            <person name="Sharon I."/>
            <person name="Castelle C.J."/>
            <person name="Probst A.J."/>
            <person name="Thomas B.C."/>
            <person name="Singh A."/>
            <person name="Wilkins M.J."/>
            <person name="Karaoz U."/>
            <person name="Brodie E.L."/>
            <person name="Williams K.H."/>
            <person name="Hubbard S.S."/>
            <person name="Banfield J.F."/>
        </authorList>
    </citation>
    <scope>NUCLEOTIDE SEQUENCE [LARGE SCALE GENOMIC DNA]</scope>
</reference>
<feature type="signal peptide" evidence="2">
    <location>
        <begin position="1"/>
        <end position="23"/>
    </location>
</feature>
<evidence type="ECO:0000256" key="2">
    <source>
        <dbReference type="SAM" id="SignalP"/>
    </source>
</evidence>
<dbReference type="InterPro" id="IPR038765">
    <property type="entry name" value="Papain-like_cys_pep_sf"/>
</dbReference>
<comment type="caution">
    <text evidence="4">The sequence shown here is derived from an EMBL/GenBank/DDBJ whole genome shotgun (WGS) entry which is preliminary data.</text>
</comment>
<dbReference type="Proteomes" id="UP000177913">
    <property type="component" value="Unassembled WGS sequence"/>
</dbReference>
<feature type="domain" description="Transglutaminase-like" evidence="3">
    <location>
        <begin position="347"/>
        <end position="418"/>
    </location>
</feature>
<dbReference type="EMBL" id="MFZO01000048">
    <property type="protein sequence ID" value="OGK23330.1"/>
    <property type="molecule type" value="Genomic_DNA"/>
</dbReference>
<keyword evidence="1" id="KW-0812">Transmembrane</keyword>
<name>A0A1F7GW71_9BACT</name>
<evidence type="ECO:0000256" key="1">
    <source>
        <dbReference type="SAM" id="Phobius"/>
    </source>
</evidence>
<dbReference type="InterPro" id="IPR002931">
    <property type="entry name" value="Transglutaminase-like"/>
</dbReference>
<keyword evidence="2" id="KW-0732">Signal</keyword>
<feature type="transmembrane region" description="Helical" evidence="1">
    <location>
        <begin position="579"/>
        <end position="600"/>
    </location>
</feature>